<dbReference type="Pfam" id="PF03061">
    <property type="entry name" value="4HBT"/>
    <property type="match status" value="1"/>
</dbReference>
<dbReference type="NCBIfam" id="TIGR00369">
    <property type="entry name" value="unchar_dom_1"/>
    <property type="match status" value="1"/>
</dbReference>
<dbReference type="PANTHER" id="PTHR21660">
    <property type="entry name" value="THIOESTERASE SUPERFAMILY MEMBER-RELATED"/>
    <property type="match status" value="1"/>
</dbReference>
<dbReference type="AlphaFoldDB" id="A0A934NH70"/>
<dbReference type="CDD" id="cd03443">
    <property type="entry name" value="PaaI_thioesterase"/>
    <property type="match status" value="1"/>
</dbReference>
<accession>A0A934NH70</accession>
<dbReference type="InterPro" id="IPR039298">
    <property type="entry name" value="ACOT13"/>
</dbReference>
<dbReference type="SUPFAM" id="SSF54637">
    <property type="entry name" value="Thioesterase/thiol ester dehydrase-isomerase"/>
    <property type="match status" value="1"/>
</dbReference>
<dbReference type="Gene3D" id="3.10.129.10">
    <property type="entry name" value="Hotdog Thioesterase"/>
    <property type="match status" value="1"/>
</dbReference>
<dbReference type="GO" id="GO:0047617">
    <property type="term" value="F:fatty acyl-CoA hydrolase activity"/>
    <property type="evidence" value="ECO:0007669"/>
    <property type="project" value="InterPro"/>
</dbReference>
<proteinExistence type="inferred from homology"/>
<comment type="caution">
    <text evidence="4">The sequence shown here is derived from an EMBL/GenBank/DDBJ whole genome shotgun (WGS) entry which is preliminary data.</text>
</comment>
<dbReference type="PANTHER" id="PTHR21660:SF1">
    <property type="entry name" value="ACYL-COENZYME A THIOESTERASE 13"/>
    <property type="match status" value="1"/>
</dbReference>
<evidence type="ECO:0000256" key="2">
    <source>
        <dbReference type="ARBA" id="ARBA00022801"/>
    </source>
</evidence>
<gene>
    <name evidence="4" type="ORF">JF888_07990</name>
</gene>
<feature type="domain" description="Thioesterase" evidence="3">
    <location>
        <begin position="63"/>
        <end position="136"/>
    </location>
</feature>
<dbReference type="Proteomes" id="UP000620075">
    <property type="component" value="Unassembled WGS sequence"/>
</dbReference>
<evidence type="ECO:0000313" key="4">
    <source>
        <dbReference type="EMBL" id="MBJ7603112.1"/>
    </source>
</evidence>
<dbReference type="RefSeq" id="WP_338178559.1">
    <property type="nucleotide sequence ID" value="NZ_JAEKNQ010000031.1"/>
</dbReference>
<evidence type="ECO:0000259" key="3">
    <source>
        <dbReference type="Pfam" id="PF03061"/>
    </source>
</evidence>
<dbReference type="InterPro" id="IPR003736">
    <property type="entry name" value="PAAI_dom"/>
</dbReference>
<comment type="similarity">
    <text evidence="1">Belongs to the thioesterase PaaI family.</text>
</comment>
<dbReference type="InterPro" id="IPR029069">
    <property type="entry name" value="HotDog_dom_sf"/>
</dbReference>
<organism evidence="4 5">
    <name type="scientific">Candidatus Dormiibacter inghamiae</name>
    <dbReference type="NCBI Taxonomy" id="3127013"/>
    <lineage>
        <taxon>Bacteria</taxon>
        <taxon>Bacillati</taxon>
        <taxon>Candidatus Dormiibacterota</taxon>
        <taxon>Candidatus Dormibacteria</taxon>
        <taxon>Candidatus Dormibacterales</taxon>
        <taxon>Candidatus Dormibacteraceae</taxon>
        <taxon>Candidatus Dormiibacter</taxon>
    </lineage>
</organism>
<name>A0A934NH70_9BACT</name>
<keyword evidence="2" id="KW-0378">Hydrolase</keyword>
<sequence>MQPGKAADHPEPPPLLDVQAAQAIVDGSAFGPWWGFRVEAVAHGRARLRLPFQPHFLRPGDVLQGGCCMTLADVAFWIALLAVGGKTDPAVTLEMKTNFLGTANGDLVCDARVIRAGRQMVFGDAETRAESGQLVAHHTVTYLRPFTDR</sequence>
<reference evidence="4 5" key="1">
    <citation type="submission" date="2020-10" db="EMBL/GenBank/DDBJ databases">
        <title>Ca. Dormibacterota MAGs.</title>
        <authorList>
            <person name="Montgomery K."/>
        </authorList>
    </citation>
    <scope>NUCLEOTIDE SEQUENCE [LARGE SCALE GENOMIC DNA]</scope>
    <source>
        <strain evidence="4">SC8811_S16_3</strain>
    </source>
</reference>
<protein>
    <submittedName>
        <fullName evidence="4">PaaI family thioesterase</fullName>
    </submittedName>
</protein>
<evidence type="ECO:0000256" key="1">
    <source>
        <dbReference type="ARBA" id="ARBA00008324"/>
    </source>
</evidence>
<dbReference type="EMBL" id="JAEKNQ010000031">
    <property type="protein sequence ID" value="MBJ7603112.1"/>
    <property type="molecule type" value="Genomic_DNA"/>
</dbReference>
<dbReference type="InterPro" id="IPR006683">
    <property type="entry name" value="Thioestr_dom"/>
</dbReference>
<evidence type="ECO:0000313" key="5">
    <source>
        <dbReference type="Proteomes" id="UP000620075"/>
    </source>
</evidence>